<keyword evidence="2" id="KW-1185">Reference proteome</keyword>
<dbReference type="AlphaFoldDB" id="A0A8X6FE02"/>
<comment type="caution">
    <text evidence="1">The sequence shown here is derived from an EMBL/GenBank/DDBJ whole genome shotgun (WGS) entry which is preliminary data.</text>
</comment>
<protein>
    <submittedName>
        <fullName evidence="1">Uncharacterized protein</fullName>
    </submittedName>
</protein>
<evidence type="ECO:0000313" key="1">
    <source>
        <dbReference type="EMBL" id="GFQ76946.1"/>
    </source>
</evidence>
<dbReference type="EMBL" id="BMAO01011818">
    <property type="protein sequence ID" value="GFQ76946.1"/>
    <property type="molecule type" value="Genomic_DNA"/>
</dbReference>
<gene>
    <name evidence="1" type="ORF">TNCT_207561</name>
</gene>
<name>A0A8X6FE02_TRICU</name>
<proteinExistence type="predicted"/>
<sequence length="115" mass="13087">MLDGEKIKSVKEVNCLQSIENLTSNLSYNMKPVTTPLERCDRDGLPPRNYTQKNVYLTGTCESYGIRVMYVKPPLMHPVQIYATQIVKSMILRHMGLNLKFPEKLSPLFATVIPS</sequence>
<organism evidence="1 2">
    <name type="scientific">Trichonephila clavata</name>
    <name type="common">Joro spider</name>
    <name type="synonym">Nephila clavata</name>
    <dbReference type="NCBI Taxonomy" id="2740835"/>
    <lineage>
        <taxon>Eukaryota</taxon>
        <taxon>Metazoa</taxon>
        <taxon>Ecdysozoa</taxon>
        <taxon>Arthropoda</taxon>
        <taxon>Chelicerata</taxon>
        <taxon>Arachnida</taxon>
        <taxon>Araneae</taxon>
        <taxon>Araneomorphae</taxon>
        <taxon>Entelegynae</taxon>
        <taxon>Araneoidea</taxon>
        <taxon>Nephilidae</taxon>
        <taxon>Trichonephila</taxon>
    </lineage>
</organism>
<dbReference type="Proteomes" id="UP000887116">
    <property type="component" value="Unassembled WGS sequence"/>
</dbReference>
<accession>A0A8X6FE02</accession>
<reference evidence="1" key="1">
    <citation type="submission" date="2020-07" db="EMBL/GenBank/DDBJ databases">
        <title>Multicomponent nature underlies the extraordinary mechanical properties of spider dragline silk.</title>
        <authorList>
            <person name="Kono N."/>
            <person name="Nakamura H."/>
            <person name="Mori M."/>
            <person name="Yoshida Y."/>
            <person name="Ohtoshi R."/>
            <person name="Malay A.D."/>
            <person name="Moran D.A.P."/>
            <person name="Tomita M."/>
            <person name="Numata K."/>
            <person name="Arakawa K."/>
        </authorList>
    </citation>
    <scope>NUCLEOTIDE SEQUENCE</scope>
</reference>
<evidence type="ECO:0000313" key="2">
    <source>
        <dbReference type="Proteomes" id="UP000887116"/>
    </source>
</evidence>